<reference evidence="5 6" key="1">
    <citation type="submission" date="2024-04" db="EMBL/GenBank/DDBJ databases">
        <authorList>
            <person name="Rising A."/>
            <person name="Reimegard J."/>
            <person name="Sonavane S."/>
            <person name="Akerstrom W."/>
            <person name="Nylinder S."/>
            <person name="Hedman E."/>
            <person name="Kallberg Y."/>
        </authorList>
    </citation>
    <scope>NUCLEOTIDE SEQUENCE [LARGE SCALE GENOMIC DNA]</scope>
</reference>
<evidence type="ECO:0000256" key="3">
    <source>
        <dbReference type="SAM" id="Coils"/>
    </source>
</evidence>
<dbReference type="InterPro" id="IPR005492">
    <property type="entry name" value="EPTP"/>
</dbReference>
<dbReference type="PROSITE" id="PS50912">
    <property type="entry name" value="EAR"/>
    <property type="match status" value="2"/>
</dbReference>
<evidence type="ECO:0000256" key="2">
    <source>
        <dbReference type="ARBA" id="ARBA00022737"/>
    </source>
</evidence>
<feature type="coiled-coil region" evidence="3">
    <location>
        <begin position="510"/>
        <end position="537"/>
    </location>
</feature>
<feature type="chain" id="PRO_5043527862" evidence="4">
    <location>
        <begin position="20"/>
        <end position="2048"/>
    </location>
</feature>
<keyword evidence="2" id="KW-0677">Repeat</keyword>
<comment type="caution">
    <text evidence="5">The sequence shown here is derived from an EMBL/GenBank/DDBJ whole genome shotgun (WGS) entry which is preliminary data.</text>
</comment>
<keyword evidence="6" id="KW-1185">Reference proteome</keyword>
<accession>A0AAV1YTU2</accession>
<dbReference type="Pfam" id="PF03736">
    <property type="entry name" value="EPTP"/>
    <property type="match status" value="1"/>
</dbReference>
<evidence type="ECO:0000313" key="6">
    <source>
        <dbReference type="Proteomes" id="UP001497382"/>
    </source>
</evidence>
<dbReference type="EMBL" id="CAXIEN010000003">
    <property type="protein sequence ID" value="CAL1261760.1"/>
    <property type="molecule type" value="Genomic_DNA"/>
</dbReference>
<feature type="signal peptide" evidence="4">
    <location>
        <begin position="1"/>
        <end position="19"/>
    </location>
</feature>
<proteinExistence type="predicted"/>
<organism evidence="5 6">
    <name type="scientific">Larinioides sclopetarius</name>
    <dbReference type="NCBI Taxonomy" id="280406"/>
    <lineage>
        <taxon>Eukaryota</taxon>
        <taxon>Metazoa</taxon>
        <taxon>Ecdysozoa</taxon>
        <taxon>Arthropoda</taxon>
        <taxon>Chelicerata</taxon>
        <taxon>Arachnida</taxon>
        <taxon>Araneae</taxon>
        <taxon>Araneomorphae</taxon>
        <taxon>Entelegynae</taxon>
        <taxon>Araneoidea</taxon>
        <taxon>Araneidae</taxon>
        <taxon>Larinioides</taxon>
    </lineage>
</organism>
<dbReference type="PANTHER" id="PTHR15261">
    <property type="entry name" value="THROMBOSPONDIN-TYPE LAMININ G DOMAIN AND EAR REPEAT-CONTAINING"/>
    <property type="match status" value="1"/>
</dbReference>
<evidence type="ECO:0000256" key="1">
    <source>
        <dbReference type="ARBA" id="ARBA00022729"/>
    </source>
</evidence>
<dbReference type="InterPro" id="IPR009039">
    <property type="entry name" value="EAR"/>
</dbReference>
<keyword evidence="1 4" id="KW-0732">Signal</keyword>
<keyword evidence="3" id="KW-0175">Coiled coil</keyword>
<dbReference type="PANTHER" id="PTHR15261:SF4">
    <property type="entry name" value="THROMBOSPONDIN-TYPE LAMININ G DOMAIN AND EAR REPEAT-CONTAINING PROTEIN"/>
    <property type="match status" value="1"/>
</dbReference>
<evidence type="ECO:0000313" key="5">
    <source>
        <dbReference type="EMBL" id="CAL1261760.1"/>
    </source>
</evidence>
<protein>
    <submittedName>
        <fullName evidence="5">Uncharacterized protein</fullName>
    </submittedName>
</protein>
<sequence>MWKLCFLAVAWLVHSAAYSQENGSKENISSLESEFDKVAEDFLTSFSLAHSKTTSRKKRGLDTDLELLVDGGDVYRLQTIVPVSKLCSPAVYSTFLNIDNITYAICATEATKYAPAEVSVGVYQEHKWYVNSTWYVGNPKDLAAFHLGGYIYIFVADSDKENGVSQLRINIATLTAEEEYIVNSKYPRSISIWKMKVDNNYHMAVVNTPGHQHPSDLSSQISIYEWMGTYFDKYAEFPAYDVKEVEQFHIHGAAYLAIANYRRGINDYEVDSEILKYNLDKSHWVTHQKIRTYGAMDWEFFSLGTDIGQEFFLAVANKEGGASNIQTVIYKFIKDGFVPFQCLPTPGAVSIASWSSGSIFLLAVANIDAVYLYQYDGWQFVMSSIQYTQGSMSSGVKHLKFHNVYRDYHEVTILSVSNPRQQNEPSVFEIGFIKENSLGDWNKAGIRWCMNAMSNLAASSSDLPLLNDVVFIDQPTPITINGSLFFEGGFGTDKLKTPELKESITQETYNSEMLLDLQNLQKRLEAVSAKIGHFEEVLKNSLQIEGNQTVYGNLQFKDVSFSCEEKSCHFDSIETSVLNGEDIRDWRRNLVFLDSEQVIDGNLFAENIIANNINVFGMIDGIHSRALVTKSGDHNITGTKTFVNFVAAPDLQVVGLVDGVKISPNNIFLTTEHQPVTGDLTFRDIDTTWLKVEESVNGIDLQSFYEDAVRSDTPSVITGKKIFNDILVHDLTMSAGSTINGIDLVDLWENTLWSGGNQNIKAPMTFQSVTLHKNLFAPLGINGVQIPGPRVVTLNGIANITAPHVFSTSTTIAQLNVLNSLNGIRAFEVPGQLPQLDIMLKTGNQVVTGKKTFKTIHLEADSYVTGTVNGVDLSELKTMVLHRDPSTQTKRTWTFNNLRIEGPLTVDKISEYDLDFIYANALKLNDTDIPEIIFKDTVYIEELFSHNVNGIDIERDFVLINKPQLITGRKVFEEVVLEENSIIVETFNNVNMTFLSETILRIGNQVLKSKAFKGNVKIDKLTVRGSINNVPVSEFATLHGNQELLHSRELINVAFREIDANDVQIAGRVNGIYIDEMMRDTMTYEGHEEVIGKKIIKGTIRIDNGDDLTVTNINGINIDDLWDDAVFLDVDQEIKGPKTFKSSVIFNNLLFNTIDGVSEQDINNWMLKDVPQTVEGIVVFLDGISIKNLNVEGYVNDLNITELDASIVKINEPTTIEGPIIFENLVTSKGDITLSGLIQGVDLSGEAVTRSGDKTVTGVKTFIQDLTIMGDATVSGSVDGVVVEKLCKNALLVDQKQNISRLTIRGDVTFLGGGTVEGKVSGIDLVKLHEIAVTLDDELTFSGQKTFENLTIEGPVILEGTLGGVDLKSLDQTYMSLTKDQDITAEMKFAELIFEGTVSAKKFNTAFQMINGINVSDLTRVLRTDTPQSVIAEHFFDKITFHGDVFVAGEVNGLKIPEGVMRHNHTNIVNSSKVFEKPLHIVNLEIGEGNTIQDVDVAKWFKTAVLKDGGSFMIDGYKTFHGLSVVNAWVGGLLDGLKVSEENLLMTYGDQVVTGKKTFKGSVDIGGSLTVDGLVNDIDLDYLSTATLQRGRINTITGTKYFSNPLTIQHLDAPTVAGVNLEELERKINTHLDFGQLESRLQEISGVVDKMSAAINKQAIVFQYYELFQEFNIPSAYSWLYVFGDDCGELLLLSENSSSQAYCSSIQLFEFYPEQQKFVAHPQEIVTSYAVSVKSLSAWEATYLFVANENSIPSCSSGQNIGAGNATGDIYFWNAGSFQTYQKLEILPAIDMVVFQDERLSCAVYIHLHVCTVYCSKGSDQLFELLEILPTSGGRKASLLTAGEGIIMAIVAENLNMRDIYVDGEKTVEVYFWNSEGSTFASPGQIITSTYAQSVLLMSYANEYTAFIFLVIAEGKIPAVQNEPRLVIYRFDDSSGLFQRYQVIKDYGKLEWLVLQTGELILFVLDSQMGKLKLYQHKGASGFVNIDTINSLGSINVHAFIREVDRNGLDHYVALAGPRVQMAHPSQGVDYGKLLKSKMKGNRHFINY</sequence>
<gene>
    <name evidence="5" type="ORF">LARSCL_LOCUS605</name>
</gene>
<dbReference type="Proteomes" id="UP001497382">
    <property type="component" value="Unassembled WGS sequence"/>
</dbReference>
<evidence type="ECO:0000256" key="4">
    <source>
        <dbReference type="SAM" id="SignalP"/>
    </source>
</evidence>
<name>A0AAV1YTU2_9ARAC</name>
<dbReference type="GO" id="GO:0007165">
    <property type="term" value="P:signal transduction"/>
    <property type="evidence" value="ECO:0007669"/>
    <property type="project" value="TreeGrafter"/>
</dbReference>